<proteinExistence type="predicted"/>
<protein>
    <submittedName>
        <fullName evidence="1">Uncharacterized protein</fullName>
    </submittedName>
</protein>
<dbReference type="EMBL" id="GBXM01076324">
    <property type="protein sequence ID" value="JAH32253.1"/>
    <property type="molecule type" value="Transcribed_RNA"/>
</dbReference>
<evidence type="ECO:0000313" key="1">
    <source>
        <dbReference type="EMBL" id="JAH32253.1"/>
    </source>
</evidence>
<sequence length="11" mass="1249">MKPALSSSRWS</sequence>
<organism evidence="1">
    <name type="scientific">Anguilla anguilla</name>
    <name type="common">European freshwater eel</name>
    <name type="synonym">Muraena anguilla</name>
    <dbReference type="NCBI Taxonomy" id="7936"/>
    <lineage>
        <taxon>Eukaryota</taxon>
        <taxon>Metazoa</taxon>
        <taxon>Chordata</taxon>
        <taxon>Craniata</taxon>
        <taxon>Vertebrata</taxon>
        <taxon>Euteleostomi</taxon>
        <taxon>Actinopterygii</taxon>
        <taxon>Neopterygii</taxon>
        <taxon>Teleostei</taxon>
        <taxon>Anguilliformes</taxon>
        <taxon>Anguillidae</taxon>
        <taxon>Anguilla</taxon>
    </lineage>
</organism>
<accession>A0A0E9RVI9</accession>
<reference evidence="1" key="2">
    <citation type="journal article" date="2015" name="Fish Shellfish Immunol.">
        <title>Early steps in the European eel (Anguilla anguilla)-Vibrio vulnificus interaction in the gills: Role of the RtxA13 toxin.</title>
        <authorList>
            <person name="Callol A."/>
            <person name="Pajuelo D."/>
            <person name="Ebbesson L."/>
            <person name="Teles M."/>
            <person name="MacKenzie S."/>
            <person name="Amaro C."/>
        </authorList>
    </citation>
    <scope>NUCLEOTIDE SEQUENCE</scope>
</reference>
<name>A0A0E9RVI9_ANGAN</name>
<reference evidence="1" key="1">
    <citation type="submission" date="2014-11" db="EMBL/GenBank/DDBJ databases">
        <authorList>
            <person name="Amaro Gonzalez C."/>
        </authorList>
    </citation>
    <scope>NUCLEOTIDE SEQUENCE</scope>
</reference>